<dbReference type="Pfam" id="PF01902">
    <property type="entry name" value="Diphthami_syn_2"/>
    <property type="match status" value="1"/>
</dbReference>
<keyword evidence="2" id="KW-0547">Nucleotide-binding</keyword>
<proteinExistence type="predicted"/>
<dbReference type="GO" id="GO:0005524">
    <property type="term" value="F:ATP binding"/>
    <property type="evidence" value="ECO:0007669"/>
    <property type="project" value="UniProtKB-KW"/>
</dbReference>
<gene>
    <name evidence="2" type="ORF">LF65_01403</name>
</gene>
<dbReference type="KEGG" id="cbei:LF65_01403"/>
<dbReference type="SUPFAM" id="SSF52402">
    <property type="entry name" value="Adenine nucleotide alpha hydrolases-like"/>
    <property type="match status" value="1"/>
</dbReference>
<dbReference type="PANTHER" id="PTHR12196:SF2">
    <property type="entry name" value="DIPHTHINE--AMMONIA LIGASE"/>
    <property type="match status" value="1"/>
</dbReference>
<dbReference type="NCBIfam" id="TIGR00290">
    <property type="entry name" value="MJ0570_dom"/>
    <property type="match status" value="1"/>
</dbReference>
<dbReference type="Gene3D" id="3.90.1490.10">
    <property type="entry name" value="putative n-type atp pyrophosphatase, domain 2"/>
    <property type="match status" value="1"/>
</dbReference>
<dbReference type="InterPro" id="IPR002761">
    <property type="entry name" value="Diphthami_syn_dom"/>
</dbReference>
<sequence>MDKEKVVVSFSGGKDCTLALYRMIKSGYKIIGLLVTFESKKDSYFHKIPRNVFRDISKELGIPLIEIDCSNKNNYEEEFEMALKVSKDKGAEICVFGDIDIEAHRGWCLDRCKAAEIKGVFPLWQENREKLTNEFIDCGFKAIIKKVNLKALGIEFLGKELTKDVVNEIKNLGCDPCGENGEYHTLVFDGPIFKNSIKFNKSGTEITENYGYLTVNGLLD</sequence>
<dbReference type="CDD" id="cd01994">
    <property type="entry name" value="AANH_PF0828-like"/>
    <property type="match status" value="1"/>
</dbReference>
<evidence type="ECO:0000259" key="1">
    <source>
        <dbReference type="Pfam" id="PF01902"/>
    </source>
</evidence>
<dbReference type="PIRSF" id="PIRSF039123">
    <property type="entry name" value="Diphthamide_synthase"/>
    <property type="match status" value="1"/>
</dbReference>
<dbReference type="OrthoDB" id="3572539at2"/>
<name>A0A0B5QAN6_CLOBE</name>
<feature type="domain" description="Diphthamide synthase" evidence="1">
    <location>
        <begin position="5"/>
        <end position="216"/>
    </location>
</feature>
<protein>
    <submittedName>
        <fullName evidence="2">ATP-binding protein</fullName>
    </submittedName>
</protein>
<keyword evidence="2" id="KW-0067">ATP-binding</keyword>
<reference evidence="3" key="1">
    <citation type="submission" date="2014-12" db="EMBL/GenBank/DDBJ databases">
        <title>Genome sequence of Clostridium beijerinckii strain 59B.</title>
        <authorList>
            <person name="Little G.T."/>
            <person name="Minton N.P."/>
        </authorList>
    </citation>
    <scope>NUCLEOTIDE SEQUENCE [LARGE SCALE GENOMIC DNA]</scope>
    <source>
        <strain evidence="3">59B</strain>
    </source>
</reference>
<dbReference type="GO" id="GO:0017183">
    <property type="term" value="P:protein histidyl modification to diphthamide"/>
    <property type="evidence" value="ECO:0007669"/>
    <property type="project" value="TreeGrafter"/>
</dbReference>
<dbReference type="PANTHER" id="PTHR12196">
    <property type="entry name" value="DOMAIN OF UNKNOWN FUNCTION 71 DUF71 -CONTAINING PROTEIN"/>
    <property type="match status" value="1"/>
</dbReference>
<dbReference type="Gene3D" id="3.40.50.620">
    <property type="entry name" value="HUPs"/>
    <property type="match status" value="1"/>
</dbReference>
<dbReference type="STRING" id="1520.LF65_01403"/>
<dbReference type="Proteomes" id="UP000031866">
    <property type="component" value="Chromosome"/>
</dbReference>
<dbReference type="InterPro" id="IPR014729">
    <property type="entry name" value="Rossmann-like_a/b/a_fold"/>
</dbReference>
<dbReference type="RefSeq" id="WP_041895098.1">
    <property type="nucleotide sequence ID" value="NZ_CP010086.2"/>
</dbReference>
<dbReference type="InterPro" id="IPR030662">
    <property type="entry name" value="DPH6/MJ0570"/>
</dbReference>
<dbReference type="EMBL" id="CP010086">
    <property type="protein sequence ID" value="AJG98015.1"/>
    <property type="molecule type" value="Genomic_DNA"/>
</dbReference>
<evidence type="ECO:0000313" key="2">
    <source>
        <dbReference type="EMBL" id="AJG98015.1"/>
    </source>
</evidence>
<dbReference type="AlphaFoldDB" id="A0A0B5QAN6"/>
<organism evidence="2 3">
    <name type="scientific">Clostridium beijerinckii</name>
    <name type="common">Clostridium MP</name>
    <dbReference type="NCBI Taxonomy" id="1520"/>
    <lineage>
        <taxon>Bacteria</taxon>
        <taxon>Bacillati</taxon>
        <taxon>Bacillota</taxon>
        <taxon>Clostridia</taxon>
        <taxon>Eubacteriales</taxon>
        <taxon>Clostridiaceae</taxon>
        <taxon>Clostridium</taxon>
    </lineage>
</organism>
<dbReference type="GO" id="GO:0017178">
    <property type="term" value="F:diphthine-ammonia ligase activity"/>
    <property type="evidence" value="ECO:0007669"/>
    <property type="project" value="TreeGrafter"/>
</dbReference>
<accession>A0A0B5QAN6</accession>
<evidence type="ECO:0000313" key="3">
    <source>
        <dbReference type="Proteomes" id="UP000031866"/>
    </source>
</evidence>